<keyword evidence="4" id="KW-0812">Transmembrane</keyword>
<reference evidence="6 7" key="1">
    <citation type="journal article" date="2017" name="Mol. Ecol.">
        <title>Comparative and population genomic landscape of Phellinus noxius: A hypervariable fungus causing root rot in trees.</title>
        <authorList>
            <person name="Chung C.L."/>
            <person name="Lee T.J."/>
            <person name="Akiba M."/>
            <person name="Lee H.H."/>
            <person name="Kuo T.H."/>
            <person name="Liu D."/>
            <person name="Ke H.M."/>
            <person name="Yokoi T."/>
            <person name="Roa M.B."/>
            <person name="Lu M.J."/>
            <person name="Chang Y.Y."/>
            <person name="Ann P.J."/>
            <person name="Tsai J.N."/>
            <person name="Chen C.Y."/>
            <person name="Tzean S.S."/>
            <person name="Ota Y."/>
            <person name="Hattori T."/>
            <person name="Sahashi N."/>
            <person name="Liou R.F."/>
            <person name="Kikuchi T."/>
            <person name="Tsai I.J."/>
        </authorList>
    </citation>
    <scope>NUCLEOTIDE SEQUENCE [LARGE SCALE GENOMIC DNA]</scope>
    <source>
        <strain evidence="6 7">FFPRI411160</strain>
    </source>
</reference>
<dbReference type="AlphaFoldDB" id="A0A286ULP1"/>
<evidence type="ECO:0000256" key="3">
    <source>
        <dbReference type="SAM" id="MobiDB-lite"/>
    </source>
</evidence>
<feature type="transmembrane region" description="Helical" evidence="4">
    <location>
        <begin position="12"/>
        <end position="31"/>
    </location>
</feature>
<dbReference type="Pfam" id="PF01073">
    <property type="entry name" value="3Beta_HSD"/>
    <property type="match status" value="2"/>
</dbReference>
<dbReference type="Proteomes" id="UP000217199">
    <property type="component" value="Unassembled WGS sequence"/>
</dbReference>
<dbReference type="Gene3D" id="3.40.50.720">
    <property type="entry name" value="NAD(P)-binding Rossmann-like Domain"/>
    <property type="match status" value="1"/>
</dbReference>
<organism evidence="6 7">
    <name type="scientific">Pyrrhoderma noxium</name>
    <dbReference type="NCBI Taxonomy" id="2282107"/>
    <lineage>
        <taxon>Eukaryota</taxon>
        <taxon>Fungi</taxon>
        <taxon>Dikarya</taxon>
        <taxon>Basidiomycota</taxon>
        <taxon>Agaricomycotina</taxon>
        <taxon>Agaricomycetes</taxon>
        <taxon>Hymenochaetales</taxon>
        <taxon>Hymenochaetaceae</taxon>
        <taxon>Pyrrhoderma</taxon>
    </lineage>
</organism>
<comment type="similarity">
    <text evidence="1">Belongs to the 3-beta-HSD family.</text>
</comment>
<keyword evidence="4" id="KW-0472">Membrane</keyword>
<feature type="domain" description="3-beta hydroxysteroid dehydrogenase/isomerase" evidence="5">
    <location>
        <begin position="133"/>
        <end position="316"/>
    </location>
</feature>
<comment type="caution">
    <text evidence="6">The sequence shown here is derived from an EMBL/GenBank/DDBJ whole genome shotgun (WGS) entry which is preliminary data.</text>
</comment>
<name>A0A286ULP1_9AGAM</name>
<evidence type="ECO:0000256" key="1">
    <source>
        <dbReference type="ARBA" id="ARBA00009219"/>
    </source>
</evidence>
<dbReference type="InParanoid" id="A0A286ULP1"/>
<accession>A0A286ULP1</accession>
<feature type="domain" description="3-beta hydroxysteroid dehydrogenase/isomerase" evidence="5">
    <location>
        <begin position="14"/>
        <end position="79"/>
    </location>
</feature>
<dbReference type="InterPro" id="IPR050177">
    <property type="entry name" value="Lipid_A_modif_metabolic_enz"/>
</dbReference>
<evidence type="ECO:0000259" key="5">
    <source>
        <dbReference type="Pfam" id="PF01073"/>
    </source>
</evidence>
<dbReference type="GO" id="GO:0016616">
    <property type="term" value="F:oxidoreductase activity, acting on the CH-OH group of donors, NAD or NADP as acceptor"/>
    <property type="evidence" value="ECO:0007669"/>
    <property type="project" value="InterPro"/>
</dbReference>
<feature type="region of interest" description="Disordered" evidence="3">
    <location>
        <begin position="78"/>
        <end position="102"/>
    </location>
</feature>
<proteinExistence type="inferred from homology"/>
<evidence type="ECO:0000313" key="7">
    <source>
        <dbReference type="Proteomes" id="UP000217199"/>
    </source>
</evidence>
<dbReference type="GO" id="GO:0006694">
    <property type="term" value="P:steroid biosynthetic process"/>
    <property type="evidence" value="ECO:0007669"/>
    <property type="project" value="InterPro"/>
</dbReference>
<keyword evidence="2" id="KW-0560">Oxidoreductase</keyword>
<dbReference type="OrthoDB" id="10058185at2759"/>
<evidence type="ECO:0000256" key="2">
    <source>
        <dbReference type="ARBA" id="ARBA00023002"/>
    </source>
</evidence>
<dbReference type="EMBL" id="NBII01000003">
    <property type="protein sequence ID" value="PAV20459.1"/>
    <property type="molecule type" value="Genomic_DNA"/>
</dbReference>
<feature type="compositionally biased region" description="Basic and acidic residues" evidence="3">
    <location>
        <begin position="86"/>
        <end position="97"/>
    </location>
</feature>
<dbReference type="InterPro" id="IPR036291">
    <property type="entry name" value="NAD(P)-bd_dom_sf"/>
</dbReference>
<dbReference type="STRING" id="2282107.A0A286ULP1"/>
<dbReference type="PANTHER" id="PTHR43245">
    <property type="entry name" value="BIFUNCTIONAL POLYMYXIN RESISTANCE PROTEIN ARNA"/>
    <property type="match status" value="1"/>
</dbReference>
<dbReference type="PANTHER" id="PTHR43245:SF51">
    <property type="entry name" value="SHORT CHAIN DEHYDROGENASE_REDUCTASE FAMILY 42E, MEMBER 2"/>
    <property type="match status" value="1"/>
</dbReference>
<dbReference type="InterPro" id="IPR002225">
    <property type="entry name" value="3Beta_OHSteriod_DH/Estase"/>
</dbReference>
<keyword evidence="4" id="KW-1133">Transmembrane helix</keyword>
<protein>
    <submittedName>
        <fullName evidence="6">NAD P-binding protein</fullName>
    </submittedName>
</protein>
<evidence type="ECO:0000256" key="4">
    <source>
        <dbReference type="SAM" id="Phobius"/>
    </source>
</evidence>
<sequence>MRANLPPRTGRRYIVVGGAGFLGGWVVNHLLTRGENPRFIRVLDIRAPTRVDLTTGLATQVDFRICDISDEQAVRSAFEAPWPQSRSEKEEGVRDDGNENVNKSTELPELTVFHTAANIRFYERVWWLVPLSTAVNVRGTQHLLDAARSIGASVFVSTSSGSICIRRSRFLLWPWETEPPYFVQEINDSDDLTSQQHNQFFSNYAYTKRLGEALVRGADKTPSSGGRVLRTGSLRPGNGVYGPGGDVLLGAALVREFNPTWIGNIVQNFVYVENASLAHLCYEERLLSSSSADKVSGKAYCIADDGPPPTYGDVYHALSVLTEGRVFFPELSATIMFVISHVIEAIYLARQYLLRTPLPNFFRPLVRILVPQLPGDMLNLQPSLFALVGVHTLFDDSLARRELGYKPQWTTLQGVCALVADFESNGRVAEARQRSGGGIGLGLGMTGLWRPRRVPTPKPKNVSIDLDFQAVSGVRHKVK</sequence>
<keyword evidence="7" id="KW-1185">Reference proteome</keyword>
<evidence type="ECO:0000313" key="6">
    <source>
        <dbReference type="EMBL" id="PAV20459.1"/>
    </source>
</evidence>
<dbReference type="SUPFAM" id="SSF51735">
    <property type="entry name" value="NAD(P)-binding Rossmann-fold domains"/>
    <property type="match status" value="1"/>
</dbReference>
<gene>
    <name evidence="6" type="ORF">PNOK_0308600</name>
</gene>